<reference evidence="5 6" key="1">
    <citation type="submission" date="2019-02" db="EMBL/GenBank/DDBJ databases">
        <title>Sequencing the genomes of 1000 actinobacteria strains.</title>
        <authorList>
            <person name="Klenk H.-P."/>
        </authorList>
    </citation>
    <scope>NUCLEOTIDE SEQUENCE [LARGE SCALE GENOMIC DNA]</scope>
    <source>
        <strain evidence="5 6">DSM 18319</strain>
    </source>
</reference>
<dbReference type="PANTHER" id="PTHR43537:SF45">
    <property type="entry name" value="GNTR FAMILY REGULATORY PROTEIN"/>
    <property type="match status" value="1"/>
</dbReference>
<feature type="domain" description="HTH gntR-type" evidence="4">
    <location>
        <begin position="14"/>
        <end position="81"/>
    </location>
</feature>
<dbReference type="RefSeq" id="WP_130504460.1">
    <property type="nucleotide sequence ID" value="NZ_SHLC01000001.1"/>
</dbReference>
<evidence type="ECO:0000313" key="6">
    <source>
        <dbReference type="Proteomes" id="UP000291483"/>
    </source>
</evidence>
<keyword evidence="6" id="KW-1185">Reference proteome</keyword>
<dbReference type="SUPFAM" id="SSF46785">
    <property type="entry name" value="Winged helix' DNA-binding domain"/>
    <property type="match status" value="1"/>
</dbReference>
<dbReference type="InterPro" id="IPR011711">
    <property type="entry name" value="GntR_C"/>
</dbReference>
<dbReference type="SUPFAM" id="SSF48008">
    <property type="entry name" value="GntR ligand-binding domain-like"/>
    <property type="match status" value="1"/>
</dbReference>
<dbReference type="Pfam" id="PF07729">
    <property type="entry name" value="FCD"/>
    <property type="match status" value="1"/>
</dbReference>
<proteinExistence type="predicted"/>
<dbReference type="Pfam" id="PF00392">
    <property type="entry name" value="GntR"/>
    <property type="match status" value="1"/>
</dbReference>
<dbReference type="Gene3D" id="1.20.120.530">
    <property type="entry name" value="GntR ligand-binding domain-like"/>
    <property type="match status" value="1"/>
</dbReference>
<dbReference type="AlphaFoldDB" id="A0A4Q8AHL0"/>
<evidence type="ECO:0000256" key="3">
    <source>
        <dbReference type="ARBA" id="ARBA00023163"/>
    </source>
</evidence>
<dbReference type="GO" id="GO:0003677">
    <property type="term" value="F:DNA binding"/>
    <property type="evidence" value="ECO:0007669"/>
    <property type="project" value="UniProtKB-KW"/>
</dbReference>
<dbReference type="InterPro" id="IPR008920">
    <property type="entry name" value="TF_FadR/GntR_C"/>
</dbReference>
<dbReference type="Proteomes" id="UP000291483">
    <property type="component" value="Unassembled WGS sequence"/>
</dbReference>
<dbReference type="OrthoDB" id="8680240at2"/>
<evidence type="ECO:0000259" key="4">
    <source>
        <dbReference type="PROSITE" id="PS50949"/>
    </source>
</evidence>
<gene>
    <name evidence="5" type="ORF">EV379_0137</name>
</gene>
<evidence type="ECO:0000256" key="1">
    <source>
        <dbReference type="ARBA" id="ARBA00023015"/>
    </source>
</evidence>
<dbReference type="Gene3D" id="1.10.10.10">
    <property type="entry name" value="Winged helix-like DNA-binding domain superfamily/Winged helix DNA-binding domain"/>
    <property type="match status" value="1"/>
</dbReference>
<evidence type="ECO:0000313" key="5">
    <source>
        <dbReference type="EMBL" id="RZU63848.1"/>
    </source>
</evidence>
<dbReference type="PROSITE" id="PS50949">
    <property type="entry name" value="HTH_GNTR"/>
    <property type="match status" value="1"/>
</dbReference>
<dbReference type="InterPro" id="IPR036390">
    <property type="entry name" value="WH_DNA-bd_sf"/>
</dbReference>
<dbReference type="PANTHER" id="PTHR43537">
    <property type="entry name" value="TRANSCRIPTIONAL REGULATOR, GNTR FAMILY"/>
    <property type="match status" value="1"/>
</dbReference>
<dbReference type="SMART" id="SM00345">
    <property type="entry name" value="HTH_GNTR"/>
    <property type="match status" value="1"/>
</dbReference>
<comment type="caution">
    <text evidence="5">The sequence shown here is derived from an EMBL/GenBank/DDBJ whole genome shotgun (WGS) entry which is preliminary data.</text>
</comment>
<accession>A0A4Q8AHL0</accession>
<organism evidence="5 6">
    <name type="scientific">Microterricola gilva</name>
    <dbReference type="NCBI Taxonomy" id="393267"/>
    <lineage>
        <taxon>Bacteria</taxon>
        <taxon>Bacillati</taxon>
        <taxon>Actinomycetota</taxon>
        <taxon>Actinomycetes</taxon>
        <taxon>Micrococcales</taxon>
        <taxon>Microbacteriaceae</taxon>
        <taxon>Microterricola</taxon>
    </lineage>
</organism>
<keyword evidence="2" id="KW-0238">DNA-binding</keyword>
<sequence>MSDAGYTSLSLDRGLLSDRVYALIKTSIRDGSFEPGAQLVESQLARELQVSQAPVREALKRLIHEGVVTHVPHRGSFVTTFSAEEAEQARTVRIALEGLAASLACGHLTDVARTDLESVIEQMHDAASAGDIARFRELDLVFHRTVIEQSGNIYLPRMWEQIEPSLRALHVLSDPNFGGDWHAIAETHRGLLSALDGTEPEGAAQAFRAHADGHALTAGPAAD</sequence>
<dbReference type="EMBL" id="SHLC01000001">
    <property type="protein sequence ID" value="RZU63848.1"/>
    <property type="molecule type" value="Genomic_DNA"/>
</dbReference>
<dbReference type="SMART" id="SM00895">
    <property type="entry name" value="FCD"/>
    <property type="match status" value="1"/>
</dbReference>
<dbReference type="GO" id="GO:0003700">
    <property type="term" value="F:DNA-binding transcription factor activity"/>
    <property type="evidence" value="ECO:0007669"/>
    <property type="project" value="InterPro"/>
</dbReference>
<dbReference type="InterPro" id="IPR000524">
    <property type="entry name" value="Tscrpt_reg_HTH_GntR"/>
</dbReference>
<protein>
    <submittedName>
        <fullName evidence="5">GntR family transcriptional regulator</fullName>
    </submittedName>
</protein>
<keyword evidence="1" id="KW-0805">Transcription regulation</keyword>
<dbReference type="InterPro" id="IPR036388">
    <property type="entry name" value="WH-like_DNA-bd_sf"/>
</dbReference>
<name>A0A4Q8AHL0_9MICO</name>
<keyword evidence="3" id="KW-0804">Transcription</keyword>
<dbReference type="CDD" id="cd07377">
    <property type="entry name" value="WHTH_GntR"/>
    <property type="match status" value="1"/>
</dbReference>
<evidence type="ECO:0000256" key="2">
    <source>
        <dbReference type="ARBA" id="ARBA00023125"/>
    </source>
</evidence>